<dbReference type="GO" id="GO:0003887">
    <property type="term" value="F:DNA-directed DNA polymerase activity"/>
    <property type="evidence" value="ECO:0007669"/>
    <property type="project" value="InterPro"/>
</dbReference>
<dbReference type="InterPro" id="IPR036768">
    <property type="entry name" value="PolIII_chi_sf"/>
</dbReference>
<accession>A0A0E2ZAJ6</accession>
<reference evidence="1 2" key="1">
    <citation type="submission" date="2014-07" db="EMBL/GenBank/DDBJ databases">
        <title>Comparative analysis of Nitrosococcus oceani genome inventories of strains from Pacific and Atlantic gyres.</title>
        <authorList>
            <person name="Lim C.K."/>
            <person name="Wang L."/>
            <person name="Sayavedra-Soto L.A."/>
            <person name="Klotz M.G."/>
        </authorList>
    </citation>
    <scope>NUCLEOTIDE SEQUENCE [LARGE SCALE GENOMIC DNA]</scope>
    <source>
        <strain evidence="1 2">C-27</strain>
    </source>
</reference>
<protein>
    <submittedName>
        <fullName evidence="1">DNA polymerase III subunit chi</fullName>
    </submittedName>
</protein>
<dbReference type="HOGENOM" id="CLU_131584_2_1_6"/>
<evidence type="ECO:0000313" key="1">
    <source>
        <dbReference type="EMBL" id="KFI20770.1"/>
    </source>
</evidence>
<dbReference type="GO" id="GO:0032298">
    <property type="term" value="P:positive regulation of DNA-templated DNA replication initiation"/>
    <property type="evidence" value="ECO:0007669"/>
    <property type="project" value="TreeGrafter"/>
</dbReference>
<sequence length="143" mass="16476">MTKVDFYLLTSRQPQASKRFTCKLIEKVYRLGHQVYIQVEDQAQAQEMDDLLWTFRQGSFVPHALVNSEEATGTPVLIGYDGEPGGKLELLINLGAEVPAFFSRFQRVAEVIGPDETHRHAGRQRYRYYRDHGCSLETHELNF</sequence>
<evidence type="ECO:0000313" key="2">
    <source>
        <dbReference type="Proteomes" id="UP000028839"/>
    </source>
</evidence>
<dbReference type="OrthoDB" id="5297568at2"/>
<name>A0A0E2ZAJ6_9GAMM</name>
<dbReference type="GO" id="GO:0003677">
    <property type="term" value="F:DNA binding"/>
    <property type="evidence" value="ECO:0007669"/>
    <property type="project" value="InterPro"/>
</dbReference>
<dbReference type="EMBL" id="JPGN01000009">
    <property type="protein sequence ID" value="KFI20770.1"/>
    <property type="molecule type" value="Genomic_DNA"/>
</dbReference>
<proteinExistence type="predicted"/>
<dbReference type="PANTHER" id="PTHR38767:SF1">
    <property type="entry name" value="DNA POLYMERASE III SUBUNIT CHI"/>
    <property type="match status" value="1"/>
</dbReference>
<dbReference type="GO" id="GO:0006260">
    <property type="term" value="P:DNA replication"/>
    <property type="evidence" value="ECO:0007669"/>
    <property type="project" value="InterPro"/>
</dbReference>
<dbReference type="Pfam" id="PF04364">
    <property type="entry name" value="DNA_pol3_chi"/>
    <property type="match status" value="1"/>
</dbReference>
<comment type="caution">
    <text evidence="1">The sequence shown here is derived from an EMBL/GenBank/DDBJ whole genome shotgun (WGS) entry which is preliminary data.</text>
</comment>
<dbReference type="SUPFAM" id="SSF102400">
    <property type="entry name" value="DNA polymerase III chi subunit"/>
    <property type="match status" value="1"/>
</dbReference>
<organism evidence="1 2">
    <name type="scientific">Nitrosococcus oceani C-27</name>
    <dbReference type="NCBI Taxonomy" id="314279"/>
    <lineage>
        <taxon>Bacteria</taxon>
        <taxon>Pseudomonadati</taxon>
        <taxon>Pseudomonadota</taxon>
        <taxon>Gammaproteobacteria</taxon>
        <taxon>Chromatiales</taxon>
        <taxon>Chromatiaceae</taxon>
        <taxon>Nitrosococcus</taxon>
    </lineage>
</organism>
<dbReference type="Proteomes" id="UP000028839">
    <property type="component" value="Unassembled WGS sequence"/>
</dbReference>
<dbReference type="PANTHER" id="PTHR38767">
    <property type="entry name" value="DNA POLYMERASE III SUBUNIT CHI"/>
    <property type="match status" value="1"/>
</dbReference>
<dbReference type="Gene3D" id="3.40.50.10110">
    <property type="entry name" value="DNA polymerase III subunit chi"/>
    <property type="match status" value="1"/>
</dbReference>
<dbReference type="AlphaFoldDB" id="A0A0E2ZAJ6"/>
<dbReference type="InterPro" id="IPR007459">
    <property type="entry name" value="DNA_pol3_chi"/>
</dbReference>
<gene>
    <name evidence="1" type="ORF">IB75_01480</name>
</gene>